<organism evidence="10 11">
    <name type="scientific">Nocardia goodfellowii</name>
    <dbReference type="NCBI Taxonomy" id="882446"/>
    <lineage>
        <taxon>Bacteria</taxon>
        <taxon>Bacillati</taxon>
        <taxon>Actinomycetota</taxon>
        <taxon>Actinomycetes</taxon>
        <taxon>Mycobacteriales</taxon>
        <taxon>Nocardiaceae</taxon>
        <taxon>Nocardia</taxon>
    </lineage>
</organism>
<keyword evidence="11" id="KW-1185">Reference proteome</keyword>
<feature type="transmembrane region" description="Helical" evidence="7">
    <location>
        <begin position="434"/>
        <end position="454"/>
    </location>
</feature>
<feature type="domain" description="ABC3 transporter permease C-terminal" evidence="8">
    <location>
        <begin position="272"/>
        <end position="393"/>
    </location>
</feature>
<feature type="transmembrane region" description="Helical" evidence="7">
    <location>
        <begin position="833"/>
        <end position="856"/>
    </location>
</feature>
<evidence type="ECO:0000259" key="9">
    <source>
        <dbReference type="Pfam" id="PF12704"/>
    </source>
</evidence>
<dbReference type="EMBL" id="JAGGMR010000001">
    <property type="protein sequence ID" value="MBP2189380.1"/>
    <property type="molecule type" value="Genomic_DNA"/>
</dbReference>
<dbReference type="Proteomes" id="UP001519325">
    <property type="component" value="Unassembled WGS sequence"/>
</dbReference>
<keyword evidence="2" id="KW-1003">Cell membrane</keyword>
<gene>
    <name evidence="10" type="ORF">BJ987_002281</name>
</gene>
<feature type="transmembrane region" description="Helical" evidence="7">
    <location>
        <begin position="321"/>
        <end position="341"/>
    </location>
</feature>
<feature type="transmembrane region" description="Helical" evidence="7">
    <location>
        <begin position="746"/>
        <end position="771"/>
    </location>
</feature>
<reference evidence="10 11" key="1">
    <citation type="submission" date="2021-03" db="EMBL/GenBank/DDBJ databases">
        <title>Sequencing the genomes of 1000 actinobacteria strains.</title>
        <authorList>
            <person name="Klenk H.-P."/>
        </authorList>
    </citation>
    <scope>NUCLEOTIDE SEQUENCE [LARGE SCALE GENOMIC DNA]</scope>
    <source>
        <strain evidence="10 11">DSM 45516</strain>
    </source>
</reference>
<evidence type="ECO:0000313" key="10">
    <source>
        <dbReference type="EMBL" id="MBP2189380.1"/>
    </source>
</evidence>
<evidence type="ECO:0000256" key="4">
    <source>
        <dbReference type="ARBA" id="ARBA00022989"/>
    </source>
</evidence>
<dbReference type="InterPro" id="IPR050250">
    <property type="entry name" value="Macrolide_Exporter_MacB"/>
</dbReference>
<comment type="subcellular location">
    <subcellularLocation>
        <location evidence="1">Cell membrane</location>
        <topology evidence="1">Multi-pass membrane protein</topology>
    </subcellularLocation>
</comment>
<feature type="domain" description="MacB-like periplasmic core" evidence="9">
    <location>
        <begin position="22"/>
        <end position="238"/>
    </location>
</feature>
<dbReference type="Pfam" id="PF02687">
    <property type="entry name" value="FtsX"/>
    <property type="match status" value="2"/>
</dbReference>
<keyword evidence="4 7" id="KW-1133">Transmembrane helix</keyword>
<dbReference type="PANTHER" id="PTHR30572">
    <property type="entry name" value="MEMBRANE COMPONENT OF TRANSPORTER-RELATED"/>
    <property type="match status" value="1"/>
</dbReference>
<dbReference type="InterPro" id="IPR003838">
    <property type="entry name" value="ABC3_permease_C"/>
</dbReference>
<evidence type="ECO:0000313" key="11">
    <source>
        <dbReference type="Proteomes" id="UP001519325"/>
    </source>
</evidence>
<comment type="caution">
    <text evidence="10">The sequence shown here is derived from an EMBL/GenBank/DDBJ whole genome shotgun (WGS) entry which is preliminary data.</text>
</comment>
<dbReference type="PRINTS" id="PR00173">
    <property type="entry name" value="EDTRNSPORT"/>
</dbReference>
<evidence type="ECO:0000256" key="1">
    <source>
        <dbReference type="ARBA" id="ARBA00004651"/>
    </source>
</evidence>
<proteinExistence type="inferred from homology"/>
<accession>A0ABS4QDZ3</accession>
<dbReference type="PANTHER" id="PTHR30572:SF4">
    <property type="entry name" value="ABC TRANSPORTER PERMEASE YTRF"/>
    <property type="match status" value="1"/>
</dbReference>
<feature type="transmembrane region" description="Helical" evidence="7">
    <location>
        <begin position="361"/>
        <end position="383"/>
    </location>
</feature>
<feature type="transmembrane region" description="Helical" evidence="7">
    <location>
        <begin position="799"/>
        <end position="821"/>
    </location>
</feature>
<evidence type="ECO:0000256" key="6">
    <source>
        <dbReference type="ARBA" id="ARBA00038076"/>
    </source>
</evidence>
<evidence type="ECO:0000259" key="8">
    <source>
        <dbReference type="Pfam" id="PF02687"/>
    </source>
</evidence>
<protein>
    <submittedName>
        <fullName evidence="10">ABC transport system permease protein</fullName>
    </submittedName>
</protein>
<comment type="similarity">
    <text evidence="6">Belongs to the ABC-4 integral membrane protein family.</text>
</comment>
<feature type="transmembrane region" description="Helical" evidence="7">
    <location>
        <begin position="517"/>
        <end position="538"/>
    </location>
</feature>
<evidence type="ECO:0000256" key="3">
    <source>
        <dbReference type="ARBA" id="ARBA00022692"/>
    </source>
</evidence>
<evidence type="ECO:0000256" key="2">
    <source>
        <dbReference type="ARBA" id="ARBA00022475"/>
    </source>
</evidence>
<keyword evidence="5 7" id="KW-0472">Membrane</keyword>
<name>A0ABS4QDZ3_9NOCA</name>
<feature type="transmembrane region" description="Helical" evidence="7">
    <location>
        <begin position="21"/>
        <end position="41"/>
    </location>
</feature>
<sequence>MASNPMRKVALRNLAAHKVRLALTVLSVILGTAFIAGSFVFTDTLQRTFDGIFEGQAKGVDVRVSPESQQSFGVPQGAVEKITALEGVRAVAPGVNGPLVLLNSAGKPVQTGGAPSWGQSYVPPEQAVEEPPKFVQGVPPSKPGEVAINSGGAERSGLKVGDRAKVIIPARSTQDRPALEVAITGVFETPSDTGGFIGLLFEDKQARQLFTDGSHVAYIDIAVQPGVAVNDLRDRVAAEVKGFKVQNGDQVREDMKAQLGEALKFINYFLLAFGGIALIVGTFIIYNTFSMIVAQRLRELALLRAVGASRQQVGRTVVSEALVIGIIGSVIGLVAGVALAYGLSAVLNAFDLGLPTGSMAVLPRTIVVGLVVGIGVTVISAYAPARRAAKIPPVEAMREEYKSSDEPLRLGQVIGAAVGMPGVARFLAGNSLRLRTSVGSVLGVAGIVAVVVGAQGTGGRAASIVGGGALALILAVLLVLPALSRPVVGGLGVLIRPFGPIGHMARNNAVRNPRRTAATAFALTLGLMLVSAIGMLGASAKASVSVLVDKGIQADYTLAGPQNSMIGLSLGVPDAVRKGVPDAADVVGFRGAAFRVDTDQMRGVSPDAPMDNVFNTEILQGSRTLGERTVLVSDSETAEHGWKVGQQIELTTLDKNQKVPATVGGVFRDNPLLGDMVLAPKLFDQVIPPAFQNNFFVLVSAKPGADLAAMRTQLEKATESFAVVQVQDREQVKGAQGQQINTMLAILYGLLALAVVIAILGIINTLALSVVERRREIGMLRAVGTQRAQVRRTIYLESMLIAVFGAIVGVILGLGLGIGFLRTLADLGIDQIAIPWGQLVAVLISSAVVGVLAALWPGIRAARTPPLAAIADL</sequence>
<feature type="domain" description="MacB-like periplasmic core" evidence="9">
    <location>
        <begin position="516"/>
        <end position="716"/>
    </location>
</feature>
<keyword evidence="3 7" id="KW-0812">Transmembrane</keyword>
<dbReference type="InterPro" id="IPR025857">
    <property type="entry name" value="MacB_PCD"/>
</dbReference>
<feature type="domain" description="ABC3 transporter permease C-terminal" evidence="8">
    <location>
        <begin position="750"/>
        <end position="866"/>
    </location>
</feature>
<evidence type="ECO:0000256" key="7">
    <source>
        <dbReference type="SAM" id="Phobius"/>
    </source>
</evidence>
<dbReference type="Pfam" id="PF12704">
    <property type="entry name" value="MacB_PCD"/>
    <property type="match status" value="2"/>
</dbReference>
<evidence type="ECO:0000256" key="5">
    <source>
        <dbReference type="ARBA" id="ARBA00023136"/>
    </source>
</evidence>
<feature type="transmembrane region" description="Helical" evidence="7">
    <location>
        <begin position="265"/>
        <end position="289"/>
    </location>
</feature>